<dbReference type="InterPro" id="IPR005119">
    <property type="entry name" value="LysR_subst-bd"/>
</dbReference>
<keyword evidence="2" id="KW-0805">Transcription regulation</keyword>
<dbReference type="Gene3D" id="1.10.10.10">
    <property type="entry name" value="Winged helix-like DNA-binding domain superfamily/Winged helix DNA-binding domain"/>
    <property type="match status" value="1"/>
</dbReference>
<dbReference type="Gene3D" id="3.40.190.10">
    <property type="entry name" value="Periplasmic binding protein-like II"/>
    <property type="match status" value="2"/>
</dbReference>
<dbReference type="InterPro" id="IPR036390">
    <property type="entry name" value="WH_DNA-bd_sf"/>
</dbReference>
<dbReference type="EMBL" id="JAMFMB010000013">
    <property type="protein sequence ID" value="MCL6284209.1"/>
    <property type="molecule type" value="Genomic_DNA"/>
</dbReference>
<sequence>MSTNRFRLPPLNAIKAFHAAARHGSIRGAADELLVTPQAVSQQIKLLEDTLQVSLFERRGRSIEPTEAAVLLARYVEAGFEELAEGVRRVTTKKYQDRITLNVSPYFATRYLLPRLESFRESVPQSDLRLTTMVETPDFKRDDIDVAVQWGYGGWGDLETELLIKDHKVICCTPELATQIRTPEDLAKQRLLHPVLQNTLWTDILGFLNVKAPGASSELAFHDAATMRRATLSGMGVGLISRVDAHHDIRAGDLVAPLGEGLLLGMPPDQVPGFFLVLPRAHRRVSAVGNFCNWVADQTWEDTSQ</sequence>
<keyword evidence="3" id="KW-0238">DNA-binding</keyword>
<dbReference type="InterPro" id="IPR036388">
    <property type="entry name" value="WH-like_DNA-bd_sf"/>
</dbReference>
<evidence type="ECO:0000256" key="2">
    <source>
        <dbReference type="ARBA" id="ARBA00023015"/>
    </source>
</evidence>
<comment type="similarity">
    <text evidence="1">Belongs to the LysR transcriptional regulatory family.</text>
</comment>
<protein>
    <submittedName>
        <fullName evidence="6">LysR substrate-binding domain-containing protein</fullName>
    </submittedName>
</protein>
<dbReference type="Pfam" id="PF03466">
    <property type="entry name" value="LysR_substrate"/>
    <property type="match status" value="1"/>
</dbReference>
<keyword evidence="4" id="KW-0804">Transcription</keyword>
<feature type="domain" description="HTH lysR-type" evidence="5">
    <location>
        <begin position="9"/>
        <end position="66"/>
    </location>
</feature>
<dbReference type="Pfam" id="PF00126">
    <property type="entry name" value="HTH_1"/>
    <property type="match status" value="1"/>
</dbReference>
<organism evidence="6 7">
    <name type="scientific">Ruegeria spongiae</name>
    <dbReference type="NCBI Taxonomy" id="2942209"/>
    <lineage>
        <taxon>Bacteria</taxon>
        <taxon>Pseudomonadati</taxon>
        <taxon>Pseudomonadota</taxon>
        <taxon>Alphaproteobacteria</taxon>
        <taxon>Rhodobacterales</taxon>
        <taxon>Roseobacteraceae</taxon>
        <taxon>Ruegeria</taxon>
    </lineage>
</organism>
<dbReference type="RefSeq" id="WP_249710202.1">
    <property type="nucleotide sequence ID" value="NZ_JAMFMB010000013.1"/>
</dbReference>
<reference evidence="6" key="1">
    <citation type="submission" date="2022-05" db="EMBL/GenBank/DDBJ databases">
        <authorList>
            <person name="Park J.-S."/>
        </authorList>
    </citation>
    <scope>NUCLEOTIDE SEQUENCE</scope>
    <source>
        <strain evidence="6">2012CJ41-6</strain>
    </source>
</reference>
<dbReference type="Proteomes" id="UP001203880">
    <property type="component" value="Unassembled WGS sequence"/>
</dbReference>
<keyword evidence="7" id="KW-1185">Reference proteome</keyword>
<evidence type="ECO:0000256" key="3">
    <source>
        <dbReference type="ARBA" id="ARBA00023125"/>
    </source>
</evidence>
<dbReference type="PROSITE" id="PS50931">
    <property type="entry name" value="HTH_LYSR"/>
    <property type="match status" value="1"/>
</dbReference>
<dbReference type="PANTHER" id="PTHR30537">
    <property type="entry name" value="HTH-TYPE TRANSCRIPTIONAL REGULATOR"/>
    <property type="match status" value="1"/>
</dbReference>
<dbReference type="InterPro" id="IPR000847">
    <property type="entry name" value="LysR_HTH_N"/>
</dbReference>
<evidence type="ECO:0000313" key="6">
    <source>
        <dbReference type="EMBL" id="MCL6284209.1"/>
    </source>
</evidence>
<evidence type="ECO:0000313" key="7">
    <source>
        <dbReference type="Proteomes" id="UP001203880"/>
    </source>
</evidence>
<gene>
    <name evidence="6" type="ORF">M3P21_11795</name>
</gene>
<dbReference type="PANTHER" id="PTHR30537:SF26">
    <property type="entry name" value="GLYCINE CLEAVAGE SYSTEM TRANSCRIPTIONAL ACTIVATOR"/>
    <property type="match status" value="1"/>
</dbReference>
<name>A0ABT0Q5M6_9RHOB</name>
<comment type="caution">
    <text evidence="6">The sequence shown here is derived from an EMBL/GenBank/DDBJ whole genome shotgun (WGS) entry which is preliminary data.</text>
</comment>
<evidence type="ECO:0000256" key="1">
    <source>
        <dbReference type="ARBA" id="ARBA00009437"/>
    </source>
</evidence>
<accession>A0ABT0Q5M6</accession>
<dbReference type="InterPro" id="IPR058163">
    <property type="entry name" value="LysR-type_TF_proteobact-type"/>
</dbReference>
<dbReference type="SUPFAM" id="SSF46785">
    <property type="entry name" value="Winged helix' DNA-binding domain"/>
    <property type="match status" value="1"/>
</dbReference>
<proteinExistence type="inferred from homology"/>
<evidence type="ECO:0000259" key="5">
    <source>
        <dbReference type="PROSITE" id="PS50931"/>
    </source>
</evidence>
<dbReference type="SUPFAM" id="SSF53850">
    <property type="entry name" value="Periplasmic binding protein-like II"/>
    <property type="match status" value="1"/>
</dbReference>
<evidence type="ECO:0000256" key="4">
    <source>
        <dbReference type="ARBA" id="ARBA00023163"/>
    </source>
</evidence>